<dbReference type="InParanoid" id="A0A146G9H2"/>
<dbReference type="FunCoup" id="A0A146G9H2">
    <property type="interactions" value="496"/>
</dbReference>
<dbReference type="GO" id="GO:0009977">
    <property type="term" value="F:proton motive force dependent protein transmembrane transporter activity"/>
    <property type="evidence" value="ECO:0007669"/>
    <property type="project" value="TreeGrafter"/>
</dbReference>
<proteinExistence type="inferred from homology"/>
<dbReference type="Proteomes" id="UP000076023">
    <property type="component" value="Unassembled WGS sequence"/>
</dbReference>
<comment type="subcellular location">
    <subcellularLocation>
        <location evidence="5">Cell membrane</location>
        <topology evidence="5">Multi-pass membrane protein</topology>
    </subcellularLocation>
    <subcellularLocation>
        <location evidence="1">Membrane</location>
        <topology evidence="1">Multi-pass membrane protein</topology>
    </subcellularLocation>
</comment>
<comment type="similarity">
    <text evidence="5">Belongs to the TatC family.</text>
</comment>
<evidence type="ECO:0000313" key="7">
    <source>
        <dbReference type="Proteomes" id="UP000076023"/>
    </source>
</evidence>
<keyword evidence="5" id="KW-0653">Protein transport</keyword>
<feature type="transmembrane region" description="Helical" evidence="5">
    <location>
        <begin position="34"/>
        <end position="59"/>
    </location>
</feature>
<feature type="transmembrane region" description="Helical" evidence="5">
    <location>
        <begin position="201"/>
        <end position="217"/>
    </location>
</feature>
<comment type="subunit">
    <text evidence="5">Forms a complex with TatA.</text>
</comment>
<keyword evidence="5" id="KW-0813">Transport</keyword>
<dbReference type="STRING" id="690879.TSACC_22524"/>
<dbReference type="RefSeq" id="WP_075079764.1">
    <property type="nucleotide sequence ID" value="NZ_BDCO01000002.1"/>
</dbReference>
<dbReference type="GO" id="GO:0065002">
    <property type="term" value="P:intracellular protein transmembrane transport"/>
    <property type="evidence" value="ECO:0007669"/>
    <property type="project" value="TreeGrafter"/>
</dbReference>
<dbReference type="OrthoDB" id="9777044at2"/>
<protein>
    <recommendedName>
        <fullName evidence="5">Sec-independent protein translocase protein TatC</fullName>
    </recommendedName>
</protein>
<keyword evidence="3 5" id="KW-1133">Transmembrane helix</keyword>
<dbReference type="Pfam" id="PF00902">
    <property type="entry name" value="TatC"/>
    <property type="match status" value="1"/>
</dbReference>
<keyword evidence="7" id="KW-1185">Reference proteome</keyword>
<comment type="caution">
    <text evidence="6">The sequence shown here is derived from an EMBL/GenBank/DDBJ whole genome shotgun (WGS) entry which is preliminary data.</text>
</comment>
<keyword evidence="4 5" id="KW-0472">Membrane</keyword>
<evidence type="ECO:0000256" key="4">
    <source>
        <dbReference type="ARBA" id="ARBA00023136"/>
    </source>
</evidence>
<dbReference type="EMBL" id="BDCO01000002">
    <property type="protein sequence ID" value="GAT34101.1"/>
    <property type="molecule type" value="Genomic_DNA"/>
</dbReference>
<dbReference type="GO" id="GO:0033281">
    <property type="term" value="C:TAT protein transport complex"/>
    <property type="evidence" value="ECO:0007669"/>
    <property type="project" value="UniProtKB-UniRule"/>
</dbReference>
<evidence type="ECO:0000256" key="5">
    <source>
        <dbReference type="HAMAP-Rule" id="MF_00902"/>
    </source>
</evidence>
<reference evidence="7" key="1">
    <citation type="journal article" date="2017" name="Genome Announc.">
        <title>Draft Genome Sequence of Terrimicrobium sacchariphilum NM-5T, a Facultative Anaerobic Soil Bacterium of the Class Spartobacteria.</title>
        <authorList>
            <person name="Qiu Y.L."/>
            <person name="Tourlousse D.M."/>
            <person name="Matsuura N."/>
            <person name="Ohashi A."/>
            <person name="Sekiguchi Y."/>
        </authorList>
    </citation>
    <scope>NUCLEOTIDE SEQUENCE [LARGE SCALE GENOMIC DNA]</scope>
    <source>
        <strain evidence="7">NM-5</strain>
    </source>
</reference>
<keyword evidence="2 5" id="KW-0812">Transmembrane</keyword>
<gene>
    <name evidence="5" type="primary">tatC</name>
    <name evidence="6" type="ORF">TSACC_22524</name>
</gene>
<sequence length="268" mass="31032">MNWRKFFDFREINDEPKPFLEHLEDLRRMLIKMIVVLVLMMGGSFVFQEQLIAVIMHPLLSVDPTRSLVNLGVSDPLSIAIELSFYAGLILSFPFLVLFLAEFIVPALTATERRMLYPAAGAALGLFLLGVAFAYWAVLPPTLNYFFNYSKDLHWQPQWSVREYFSFVSQFVISFGLAFELPLAVLLLVKLGILDYRILNRTRAFAVIIIFFFAAVITPTSDIFTLILMGGPMYLLYEGCIWIAWYLDRRERIRYEKERAKRLSLEGE</sequence>
<feature type="transmembrane region" description="Helical" evidence="5">
    <location>
        <begin position="116"/>
        <end position="138"/>
    </location>
</feature>
<accession>A0A146G9H2</accession>
<dbReference type="PRINTS" id="PR01840">
    <property type="entry name" value="TATCFAMILY"/>
</dbReference>
<keyword evidence="5" id="KW-1003">Cell membrane</keyword>
<evidence type="ECO:0000256" key="1">
    <source>
        <dbReference type="ARBA" id="ARBA00004141"/>
    </source>
</evidence>
<dbReference type="PANTHER" id="PTHR30371">
    <property type="entry name" value="SEC-INDEPENDENT PROTEIN TRANSLOCASE PROTEIN TATC"/>
    <property type="match status" value="1"/>
</dbReference>
<name>A0A146G9H2_TERSA</name>
<dbReference type="PANTHER" id="PTHR30371:SF0">
    <property type="entry name" value="SEC-INDEPENDENT PROTEIN TRANSLOCASE PROTEIN TATC, CHLOROPLASTIC-RELATED"/>
    <property type="match status" value="1"/>
</dbReference>
<dbReference type="HAMAP" id="MF_00902">
    <property type="entry name" value="TatC"/>
    <property type="match status" value="1"/>
</dbReference>
<dbReference type="GO" id="GO:0043953">
    <property type="term" value="P:protein transport by the Tat complex"/>
    <property type="evidence" value="ECO:0007669"/>
    <property type="project" value="UniProtKB-UniRule"/>
</dbReference>
<feature type="transmembrane region" description="Helical" evidence="5">
    <location>
        <begin position="164"/>
        <end position="189"/>
    </location>
</feature>
<evidence type="ECO:0000256" key="3">
    <source>
        <dbReference type="ARBA" id="ARBA00022989"/>
    </source>
</evidence>
<feature type="transmembrane region" description="Helical" evidence="5">
    <location>
        <begin position="79"/>
        <end position="104"/>
    </location>
</feature>
<organism evidence="6 7">
    <name type="scientific">Terrimicrobium sacchariphilum</name>
    <dbReference type="NCBI Taxonomy" id="690879"/>
    <lineage>
        <taxon>Bacteria</taxon>
        <taxon>Pseudomonadati</taxon>
        <taxon>Verrucomicrobiota</taxon>
        <taxon>Terrimicrobiia</taxon>
        <taxon>Terrimicrobiales</taxon>
        <taxon>Terrimicrobiaceae</taxon>
        <taxon>Terrimicrobium</taxon>
    </lineage>
</organism>
<evidence type="ECO:0000313" key="6">
    <source>
        <dbReference type="EMBL" id="GAT34101.1"/>
    </source>
</evidence>
<dbReference type="NCBIfam" id="TIGR00945">
    <property type="entry name" value="tatC"/>
    <property type="match status" value="1"/>
</dbReference>
<dbReference type="AlphaFoldDB" id="A0A146G9H2"/>
<comment type="function">
    <text evidence="5">Part of the twin-arginine translocation (Tat) system that transports large folded proteins containing a characteristic twin-arginine motif in their signal peptide across membranes.</text>
</comment>
<keyword evidence="5" id="KW-0811">Translocation</keyword>
<feature type="transmembrane region" description="Helical" evidence="5">
    <location>
        <begin position="223"/>
        <end position="247"/>
    </location>
</feature>
<evidence type="ECO:0000256" key="2">
    <source>
        <dbReference type="ARBA" id="ARBA00022692"/>
    </source>
</evidence>
<dbReference type="InterPro" id="IPR002033">
    <property type="entry name" value="TatC"/>
</dbReference>